<dbReference type="STRING" id="1882483.A0A317XVH9"/>
<evidence type="ECO:0000256" key="1">
    <source>
        <dbReference type="SAM" id="MobiDB-lite"/>
    </source>
</evidence>
<feature type="compositionally biased region" description="Polar residues" evidence="1">
    <location>
        <begin position="836"/>
        <end position="855"/>
    </location>
</feature>
<feature type="region of interest" description="Disordered" evidence="1">
    <location>
        <begin position="259"/>
        <end position="283"/>
    </location>
</feature>
<feature type="region of interest" description="Disordered" evidence="1">
    <location>
        <begin position="1"/>
        <end position="64"/>
    </location>
</feature>
<feature type="compositionally biased region" description="Basic and acidic residues" evidence="1">
    <location>
        <begin position="1500"/>
        <end position="1511"/>
    </location>
</feature>
<feature type="compositionally biased region" description="Low complexity" evidence="1">
    <location>
        <begin position="798"/>
        <end position="817"/>
    </location>
</feature>
<feature type="compositionally biased region" description="Polar residues" evidence="1">
    <location>
        <begin position="1156"/>
        <end position="1165"/>
    </location>
</feature>
<feature type="compositionally biased region" description="Basic residues" evidence="1">
    <location>
        <begin position="1308"/>
        <end position="1323"/>
    </location>
</feature>
<feature type="region of interest" description="Disordered" evidence="1">
    <location>
        <begin position="554"/>
        <end position="646"/>
    </location>
</feature>
<feature type="compositionally biased region" description="Low complexity" evidence="1">
    <location>
        <begin position="217"/>
        <end position="233"/>
    </location>
</feature>
<feature type="compositionally biased region" description="Basic and acidic residues" evidence="1">
    <location>
        <begin position="568"/>
        <end position="581"/>
    </location>
</feature>
<feature type="region of interest" description="Disordered" evidence="1">
    <location>
        <begin position="920"/>
        <end position="941"/>
    </location>
</feature>
<feature type="region of interest" description="Disordered" evidence="1">
    <location>
        <begin position="664"/>
        <end position="699"/>
    </location>
</feature>
<dbReference type="EMBL" id="KZ819190">
    <property type="protein sequence ID" value="PWZ01311.1"/>
    <property type="molecule type" value="Genomic_DNA"/>
</dbReference>
<feature type="compositionally biased region" description="Basic and acidic residues" evidence="1">
    <location>
        <begin position="24"/>
        <end position="33"/>
    </location>
</feature>
<feature type="compositionally biased region" description="Polar residues" evidence="1">
    <location>
        <begin position="1324"/>
        <end position="1336"/>
    </location>
</feature>
<name>A0A317XVH9_9BASI</name>
<gene>
    <name evidence="2" type="ORF">BCV70DRAFT_158339</name>
</gene>
<feature type="compositionally biased region" description="Low complexity" evidence="1">
    <location>
        <begin position="824"/>
        <end position="835"/>
    </location>
</feature>
<feature type="region of interest" description="Disordered" evidence="1">
    <location>
        <begin position="1739"/>
        <end position="1797"/>
    </location>
</feature>
<feature type="region of interest" description="Disordered" evidence="1">
    <location>
        <begin position="217"/>
        <end position="245"/>
    </location>
</feature>
<feature type="region of interest" description="Disordered" evidence="1">
    <location>
        <begin position="1011"/>
        <end position="1037"/>
    </location>
</feature>
<dbReference type="InParanoid" id="A0A317XVH9"/>
<feature type="compositionally biased region" description="Polar residues" evidence="1">
    <location>
        <begin position="1477"/>
        <end position="1498"/>
    </location>
</feature>
<evidence type="ECO:0000313" key="2">
    <source>
        <dbReference type="EMBL" id="PWZ01311.1"/>
    </source>
</evidence>
<feature type="region of interest" description="Disordered" evidence="1">
    <location>
        <begin position="1644"/>
        <end position="1706"/>
    </location>
</feature>
<dbReference type="OrthoDB" id="3259825at2759"/>
<feature type="region of interest" description="Disordered" evidence="1">
    <location>
        <begin position="1215"/>
        <end position="1269"/>
    </location>
</feature>
<accession>A0A317XVH9</accession>
<feature type="compositionally biased region" description="Basic and acidic residues" evidence="1">
    <location>
        <begin position="259"/>
        <end position="270"/>
    </location>
</feature>
<feature type="region of interest" description="Disordered" evidence="1">
    <location>
        <begin position="792"/>
        <end position="855"/>
    </location>
</feature>
<dbReference type="Proteomes" id="UP000246740">
    <property type="component" value="Unassembled WGS sequence"/>
</dbReference>
<organism evidence="2 3">
    <name type="scientific">Testicularia cyperi</name>
    <dbReference type="NCBI Taxonomy" id="1882483"/>
    <lineage>
        <taxon>Eukaryota</taxon>
        <taxon>Fungi</taxon>
        <taxon>Dikarya</taxon>
        <taxon>Basidiomycota</taxon>
        <taxon>Ustilaginomycotina</taxon>
        <taxon>Ustilaginomycetes</taxon>
        <taxon>Ustilaginales</taxon>
        <taxon>Anthracoideaceae</taxon>
        <taxon>Testicularia</taxon>
    </lineage>
</organism>
<evidence type="ECO:0000313" key="3">
    <source>
        <dbReference type="Proteomes" id="UP000246740"/>
    </source>
</evidence>
<feature type="compositionally biased region" description="Polar residues" evidence="1">
    <location>
        <begin position="1427"/>
        <end position="1448"/>
    </location>
</feature>
<feature type="region of interest" description="Disordered" evidence="1">
    <location>
        <begin position="1156"/>
        <end position="1180"/>
    </location>
</feature>
<reference evidence="2 3" key="1">
    <citation type="journal article" date="2018" name="Mol. Biol. Evol.">
        <title>Broad Genomic Sampling Reveals a Smut Pathogenic Ancestry of the Fungal Clade Ustilaginomycotina.</title>
        <authorList>
            <person name="Kijpornyongpan T."/>
            <person name="Mondo S.J."/>
            <person name="Barry K."/>
            <person name="Sandor L."/>
            <person name="Lee J."/>
            <person name="Lipzen A."/>
            <person name="Pangilinan J."/>
            <person name="LaButti K."/>
            <person name="Hainaut M."/>
            <person name="Henrissat B."/>
            <person name="Grigoriev I.V."/>
            <person name="Spatafora J.W."/>
            <person name="Aime M.C."/>
        </authorList>
    </citation>
    <scope>NUCLEOTIDE SEQUENCE [LARGE SCALE GENOMIC DNA]</scope>
    <source>
        <strain evidence="2 3">MCA 3645</strain>
    </source>
</reference>
<feature type="region of interest" description="Disordered" evidence="1">
    <location>
        <begin position="1526"/>
        <end position="1550"/>
    </location>
</feature>
<sequence length="2069" mass="218377">MINAFKKRQQRKQEASSRSQQATNEEHPDDSRRHQYPQKAWGASRSGGITIAAAPPPSSAMQSSSMVPSQTQQQNLDLVLPPASDYRQSLIMPHLTRRFTFLRAPDGSLVSPDAMRAHLRAQRARARAATATVAPGTEHPTHFLTEEEENEIIEQLKAQARAEGRDFDLESSLPSDSWRSGYAAGTDGFGSWGPTGQSHSNNLSGLADSLGQLECSNNSSVDANSAAQSSSDRSPTRKFGGGLFTARSAERDQAYLRNVHKERQGSRSEATRPTVGDGSDADALEGEVFTDYLPAVASSDIDDLNDATPMQQTFPSQNVMPGDFTAAEKPMASNSLLGVPGQGRDRHDRLSQDSSLLTTLSPKAFHRVSTALDEVYKLMAAERGSSSTSALGRSRIETAAIRSSVDSDNSFASAVSRVNASNSHSTHIADIAEDGPGSVNGHDDDDEEEDEEGLDLTVMPSGSLDAIQIENANLNLAGLSAFDASATTAVDQPEGYASRALPISDSTHTVRAGDASSTLALSGFPGANGTLAASGSSEPSAGTMQSSANGKVIGRLADTNGGRSHGRGSQEARGSMDEDQRNSLLQRLRSSRGSHNTASSSSHPSNVVASSSASPPRGVASSYSTHGSAELDSHRSSYAAGASPARLGSHSRKASAELLASARVQASQLREQPSLSSLRRNYRRHSRSATASSDGSILNGFAGQLPTLSPRASGMMSPVPVLNRSARSTNYFPPPSSSNSMHEYASGFKPPSAISPAAAAALQTMPGSQQGSPASPQNAVFDASHALRRVQQMRDSVSTDPHPSSPAAPSVPSFSQSMDRTFPSSSSETGASSLSLGQKQRTTSATSPFIVSPSSFGQTSFQAQLSPGEMHLQHRPVAPPVPSKDVGGENMLMPRPPDDPEQAEKWRAIYGSKAADAASFQASSDDVTDGEVRDLETGEDEEDLWTRMADSANGLDSRRPVSNFPANLAEDQLAGTGITFDQLADYQNRLVQSAQDSTIPPLPSSTLAVPGPIPASAPVPAEATGSTPSTFAEAKSKGLASPNLVLESSSSGWNTMASPPASRTEELATALSTGFTAPSAPVNRHVRQTSRDAAVRFGNRSASSSTHGSATSPRAVLYDVTTSHRPTSPPLHGRNASLTGLPSLYELNHPISRSNRGSLSLAQAQRESHALPSSDGHANFASEAWGSQHAQPAHASAASLHSDRGIVQDHPFNVGYTSPIVSPPSGAEAFDHPRTSVSGPSPQNQSTHPGHQTVSVDPERGHRSRPSGLDAYAYANTDQLLDDVAAQARAATRALKGVDDGSVATPPHRTKSIARKKSFRKVSKQISTPQLISTSQKMDHVTQLSQPPPPETPSVPTRLGSKKSRSPVWGSIGGGQSRQNASPSTNFSSTGRSNGQYHRRRSSSFGHEASRSESFGLPQGGVDAAPSQPQNRVSPGNSNHPYMNGSNASSISRFFSKMKGKKSVEDTFGGSTIEPFPSQTTAASSLVQSRQQTAASNEEPSEKSYELEMPRKSSFGSISRTNTVRSLKSPPFYTKPIDSTSMPRTRSKKRTPIVLKRDSEVVMPGDPGYMPTAIISRDSDHSKSALEAETMAESQPRATAAEYSKAEIDAPTMASVAGEGLAADAAVAAAIADGSAPLVDSANFADDHGPSEASKLSGISGAVTPHVPLSQADLSTSGAEAQGRSSSNVPGAVSVPTPARSTEHRKSLRDTIVRRTIIIPTDANLEELRKSYQSLNSSRKSRRFGAAQHEPVPASASSLGSFGLERSNSERVVRSNNASEDTSITPHQSSPWRSNRASRVESSYAGSLYDMYINDTGGAEASAGGSAANRASRIPETRRHIEVTERADGSVVWQVIAGLADRGSVYSDYSSRHSRGVSDASSMAYHGYGSSVGVGGVSEDSRSLFTKPYGGRKPLASVSRGSGERLERSPPSVMAGLPQQPRQEVFEMANPAPVSSPSDQAVGASPTRIVYHTDAQLASLLDILAKGKDSAKFEFQISTTNASAENVDTNYPGDQSADPDGTQNGISRRPFSTLTGLVDADDIETHRSRVEAEIYTLLNQQALVDRSRA</sequence>
<protein>
    <submittedName>
        <fullName evidence="2">Uncharacterized protein</fullName>
    </submittedName>
</protein>
<feature type="compositionally biased region" description="Low complexity" evidence="1">
    <location>
        <begin position="583"/>
        <end position="622"/>
    </location>
</feature>
<feature type="region of interest" description="Disordered" evidence="1">
    <location>
        <begin position="422"/>
        <end position="452"/>
    </location>
</feature>
<feature type="compositionally biased region" description="Polar residues" evidence="1">
    <location>
        <begin position="1235"/>
        <end position="1255"/>
    </location>
</feature>
<feature type="region of interest" description="Disordered" evidence="1">
    <location>
        <begin position="1295"/>
        <end position="1448"/>
    </location>
</feature>
<feature type="compositionally biased region" description="Polar residues" evidence="1">
    <location>
        <begin position="1774"/>
        <end position="1797"/>
    </location>
</feature>
<feature type="compositionally biased region" description="Polar residues" evidence="1">
    <location>
        <begin position="2021"/>
        <end position="2030"/>
    </location>
</feature>
<feature type="region of interest" description="Disordered" evidence="1">
    <location>
        <begin position="1905"/>
        <end position="1937"/>
    </location>
</feature>
<feature type="compositionally biased region" description="Polar residues" evidence="1">
    <location>
        <begin position="1672"/>
        <end position="1689"/>
    </location>
</feature>
<feature type="compositionally biased region" description="Polar residues" evidence="1">
    <location>
        <begin position="1377"/>
        <end position="1396"/>
    </location>
</feature>
<feature type="compositionally biased region" description="Basic residues" evidence="1">
    <location>
        <begin position="1"/>
        <end position="10"/>
    </location>
</feature>
<feature type="region of interest" description="Disordered" evidence="1">
    <location>
        <begin position="2005"/>
        <end position="2030"/>
    </location>
</feature>
<proteinExistence type="predicted"/>
<feature type="compositionally biased region" description="Acidic residues" evidence="1">
    <location>
        <begin position="443"/>
        <end position="452"/>
    </location>
</feature>
<keyword evidence="3" id="KW-1185">Reference proteome</keyword>
<feature type="region of interest" description="Disordered" evidence="1">
    <location>
        <begin position="1463"/>
        <end position="1511"/>
    </location>
</feature>
<feature type="compositionally biased region" description="Polar residues" evidence="1">
    <location>
        <begin position="664"/>
        <end position="679"/>
    </location>
</feature>